<dbReference type="PROSITE" id="PS00108">
    <property type="entry name" value="PROTEIN_KINASE_ST"/>
    <property type="match status" value="1"/>
</dbReference>
<evidence type="ECO:0000313" key="8">
    <source>
        <dbReference type="EMBL" id="KAF2677070.1"/>
    </source>
</evidence>
<dbReference type="EMBL" id="MU005626">
    <property type="protein sequence ID" value="KAF2677070.1"/>
    <property type="molecule type" value="Genomic_DNA"/>
</dbReference>
<evidence type="ECO:0000259" key="7">
    <source>
        <dbReference type="PROSITE" id="PS50011"/>
    </source>
</evidence>
<sequence length="250" mass="28382">MVKQLVTEVETLKRLKHRHVVDMIGSYTDPKFMGILMTPIADSDLSTYLDNTSPSNYPELRTFFGCLGHALKYLHEQNVRHKDIKPNNVLVNRGNVLLTDFGLSFDFSESGHSTTVSMVNGMTARYCAPEVANRDPRNTASDVWSLGIVFLEMLVVLKGRTPESMREYFRTHGSQVEYIHSNHETAAEYMRELEHVGRESDSFMAQWILWMLEVRKEDRPTAAVLVASMAGAPREEGTPRFCGLCCTDEE</sequence>
<dbReference type="GO" id="GO:0004674">
    <property type="term" value="F:protein serine/threonine kinase activity"/>
    <property type="evidence" value="ECO:0007669"/>
    <property type="project" value="UniProtKB-KW"/>
</dbReference>
<dbReference type="InterPro" id="IPR008271">
    <property type="entry name" value="Ser/Thr_kinase_AS"/>
</dbReference>
<dbReference type="Gene3D" id="1.10.510.10">
    <property type="entry name" value="Transferase(Phosphotransferase) domain 1"/>
    <property type="match status" value="1"/>
</dbReference>
<keyword evidence="2" id="KW-0723">Serine/threonine-protein kinase</keyword>
<evidence type="ECO:0000313" key="9">
    <source>
        <dbReference type="Proteomes" id="UP000799291"/>
    </source>
</evidence>
<dbReference type="InterPro" id="IPR011009">
    <property type="entry name" value="Kinase-like_dom_sf"/>
</dbReference>
<name>A0A6G1IGA5_9PLEO</name>
<reference evidence="8" key="1">
    <citation type="journal article" date="2020" name="Stud. Mycol.">
        <title>101 Dothideomycetes genomes: a test case for predicting lifestyles and emergence of pathogens.</title>
        <authorList>
            <person name="Haridas S."/>
            <person name="Albert R."/>
            <person name="Binder M."/>
            <person name="Bloem J."/>
            <person name="Labutti K."/>
            <person name="Salamov A."/>
            <person name="Andreopoulos B."/>
            <person name="Baker S."/>
            <person name="Barry K."/>
            <person name="Bills G."/>
            <person name="Bluhm B."/>
            <person name="Cannon C."/>
            <person name="Castanera R."/>
            <person name="Culley D."/>
            <person name="Daum C."/>
            <person name="Ezra D."/>
            <person name="Gonzalez J."/>
            <person name="Henrissat B."/>
            <person name="Kuo A."/>
            <person name="Liang C."/>
            <person name="Lipzen A."/>
            <person name="Lutzoni F."/>
            <person name="Magnuson J."/>
            <person name="Mondo S."/>
            <person name="Nolan M."/>
            <person name="Ohm R."/>
            <person name="Pangilinan J."/>
            <person name="Park H.-J."/>
            <person name="Ramirez L."/>
            <person name="Alfaro M."/>
            <person name="Sun H."/>
            <person name="Tritt A."/>
            <person name="Yoshinaga Y."/>
            <person name="Zwiers L.-H."/>
            <person name="Turgeon B."/>
            <person name="Goodwin S."/>
            <person name="Spatafora J."/>
            <person name="Crous P."/>
            <person name="Grigoriev I."/>
        </authorList>
    </citation>
    <scope>NUCLEOTIDE SEQUENCE</scope>
    <source>
        <strain evidence="8">CBS 122367</strain>
    </source>
</reference>
<dbReference type="PANTHER" id="PTHR11584:SF369">
    <property type="entry name" value="MITOGEN-ACTIVATED PROTEIN KINASE KINASE KINASE 19-RELATED"/>
    <property type="match status" value="1"/>
</dbReference>
<keyword evidence="6" id="KW-0067">ATP-binding</keyword>
<evidence type="ECO:0000256" key="5">
    <source>
        <dbReference type="ARBA" id="ARBA00022777"/>
    </source>
</evidence>
<evidence type="ECO:0000256" key="4">
    <source>
        <dbReference type="ARBA" id="ARBA00022741"/>
    </source>
</evidence>
<keyword evidence="4" id="KW-0547">Nucleotide-binding</keyword>
<accession>A0A6G1IGA5</accession>
<dbReference type="PANTHER" id="PTHR11584">
    <property type="entry name" value="SERINE/THREONINE PROTEIN KINASE"/>
    <property type="match status" value="1"/>
</dbReference>
<organism evidence="8 9">
    <name type="scientific">Lentithecium fluviatile CBS 122367</name>
    <dbReference type="NCBI Taxonomy" id="1168545"/>
    <lineage>
        <taxon>Eukaryota</taxon>
        <taxon>Fungi</taxon>
        <taxon>Dikarya</taxon>
        <taxon>Ascomycota</taxon>
        <taxon>Pezizomycotina</taxon>
        <taxon>Dothideomycetes</taxon>
        <taxon>Pleosporomycetidae</taxon>
        <taxon>Pleosporales</taxon>
        <taxon>Massarineae</taxon>
        <taxon>Lentitheciaceae</taxon>
        <taxon>Lentithecium</taxon>
    </lineage>
</organism>
<protein>
    <submittedName>
        <fullName evidence="8">Kinase-like protein</fullName>
    </submittedName>
</protein>
<proteinExistence type="inferred from homology"/>
<dbReference type="PROSITE" id="PS50011">
    <property type="entry name" value="PROTEIN_KINASE_DOM"/>
    <property type="match status" value="1"/>
</dbReference>
<feature type="domain" description="Protein kinase" evidence="7">
    <location>
        <begin position="1"/>
        <end position="241"/>
    </location>
</feature>
<dbReference type="Pfam" id="PF00069">
    <property type="entry name" value="Pkinase"/>
    <property type="match status" value="1"/>
</dbReference>
<keyword evidence="9" id="KW-1185">Reference proteome</keyword>
<dbReference type="AlphaFoldDB" id="A0A6G1IGA5"/>
<gene>
    <name evidence="8" type="ORF">K458DRAFT_424258</name>
</gene>
<keyword evidence="5 8" id="KW-0418">Kinase</keyword>
<keyword evidence="3" id="KW-0808">Transferase</keyword>
<evidence type="ECO:0000256" key="6">
    <source>
        <dbReference type="ARBA" id="ARBA00022840"/>
    </source>
</evidence>
<dbReference type="SMART" id="SM00220">
    <property type="entry name" value="S_TKc"/>
    <property type="match status" value="1"/>
</dbReference>
<dbReference type="OrthoDB" id="4062651at2759"/>
<dbReference type="Proteomes" id="UP000799291">
    <property type="component" value="Unassembled WGS sequence"/>
</dbReference>
<dbReference type="GO" id="GO:0005524">
    <property type="term" value="F:ATP binding"/>
    <property type="evidence" value="ECO:0007669"/>
    <property type="project" value="UniProtKB-KW"/>
</dbReference>
<dbReference type="CDD" id="cd00180">
    <property type="entry name" value="PKc"/>
    <property type="match status" value="1"/>
</dbReference>
<dbReference type="InterPro" id="IPR000719">
    <property type="entry name" value="Prot_kinase_dom"/>
</dbReference>
<comment type="similarity">
    <text evidence="1">Belongs to the protein kinase superfamily. STE Ser/Thr protein kinase family. MAP kinase kinase kinase subfamily.</text>
</comment>
<evidence type="ECO:0000256" key="3">
    <source>
        <dbReference type="ARBA" id="ARBA00022679"/>
    </source>
</evidence>
<evidence type="ECO:0000256" key="1">
    <source>
        <dbReference type="ARBA" id="ARBA00006529"/>
    </source>
</evidence>
<evidence type="ECO:0000256" key="2">
    <source>
        <dbReference type="ARBA" id="ARBA00022527"/>
    </source>
</evidence>
<dbReference type="SUPFAM" id="SSF56112">
    <property type="entry name" value="Protein kinase-like (PK-like)"/>
    <property type="match status" value="1"/>
</dbReference>